<dbReference type="Pfam" id="PF14200">
    <property type="entry name" value="RicinB_lectin_2"/>
    <property type="match status" value="2"/>
</dbReference>
<dbReference type="PROSITE" id="PS51257">
    <property type="entry name" value="PROKAR_LIPOPROTEIN"/>
    <property type="match status" value="1"/>
</dbReference>
<feature type="domain" description="Ricin B lectin" evidence="2">
    <location>
        <begin position="145"/>
        <end position="207"/>
    </location>
</feature>
<reference evidence="3 4" key="1">
    <citation type="submission" date="2018-05" db="EMBL/GenBank/DDBJ databases">
        <title>Mucilaginibacter hurinus sp. nov., isolated from briquette warehouse soil.</title>
        <authorList>
            <person name="Choi L."/>
        </authorList>
    </citation>
    <scope>NUCLEOTIDE SEQUENCE [LARGE SCALE GENOMIC DNA]</scope>
    <source>
        <strain evidence="3 4">ZR32</strain>
    </source>
</reference>
<keyword evidence="4" id="KW-1185">Reference proteome</keyword>
<dbReference type="PROSITE" id="PS50231">
    <property type="entry name" value="RICIN_B_LECTIN"/>
    <property type="match status" value="1"/>
</dbReference>
<dbReference type="RefSeq" id="WP_114003849.1">
    <property type="nucleotide sequence ID" value="NZ_QGDC01000002.1"/>
</dbReference>
<dbReference type="SUPFAM" id="SSF75005">
    <property type="entry name" value="Arabinanase/levansucrase/invertase"/>
    <property type="match status" value="1"/>
</dbReference>
<dbReference type="Pfam" id="PF13810">
    <property type="entry name" value="DUF4185"/>
    <property type="match status" value="1"/>
</dbReference>
<dbReference type="Proteomes" id="UP000253209">
    <property type="component" value="Unassembled WGS sequence"/>
</dbReference>
<evidence type="ECO:0000259" key="2">
    <source>
        <dbReference type="Pfam" id="PF14200"/>
    </source>
</evidence>
<dbReference type="EMBL" id="QGDC01000002">
    <property type="protein sequence ID" value="RCH55814.1"/>
    <property type="molecule type" value="Genomic_DNA"/>
</dbReference>
<dbReference type="InterPro" id="IPR023296">
    <property type="entry name" value="Glyco_hydro_beta-prop_sf"/>
</dbReference>
<dbReference type="AlphaFoldDB" id="A0A367GQR6"/>
<evidence type="ECO:0000313" key="4">
    <source>
        <dbReference type="Proteomes" id="UP000253209"/>
    </source>
</evidence>
<comment type="caution">
    <text evidence="3">The sequence shown here is derived from an EMBL/GenBank/DDBJ whole genome shotgun (WGS) entry which is preliminary data.</text>
</comment>
<dbReference type="InterPro" id="IPR000772">
    <property type="entry name" value="Ricin_B_lectin"/>
</dbReference>
<sequence length="550" mass="60797">MKKQLVICATAVSLFIVQGCKKNEPLIKSDNSSTNSSKKVNGPVSDYAEYKISCVIGGKFIEVTGNPAANEKYTDQRALVQWAATGDDEKDGWQRWYTVYATTVSGVKYYWLRNSFSGKVMESPNNSSGSQLRQARTPFLGYPDGQMWRITEIGTTGQYNIVNKGNGLYVANAAGSTSNGTAIIQETNNGNNRQKWVFTLRTASTYREDNVNRFFERNGTSQGSVAFDQGTSLPLTWSSNNGKVLWITQDAFDGSALQPNSMFNCGQWFHYGNSMFLQNNIYDFSPSGAPNITRGGNKRIIDIQAGDTFAWPGPAVEIGSHVWVQVGEGSGLSLSRQSLWDLTQSTSTAWTGVRTLPANMWNQTDINYAIGMVKRPDNYVYCFGTQGTGFGYTSNIHVARFPTSNPQSWTFWNGSSWTSTPTTGTTARVTDGLGSSYVAYVNGKYVLMTMDQGFNCDANRSIYISTSSNPTGPFTARTKVYTIQENLNGNYARYYTPAIHPEHTNGRNELLLTYCLNYDACGQGSCSGSYLDPYFYRVKGIRVPYSKIGL</sequence>
<feature type="domain" description="DUF4185" evidence="1">
    <location>
        <begin position="230"/>
        <end position="512"/>
    </location>
</feature>
<evidence type="ECO:0000313" key="3">
    <source>
        <dbReference type="EMBL" id="RCH55814.1"/>
    </source>
</evidence>
<dbReference type="InterPro" id="IPR025442">
    <property type="entry name" value="DUF4185"/>
</dbReference>
<dbReference type="CDD" id="cd00161">
    <property type="entry name" value="beta-trefoil_Ricin-like"/>
    <property type="match status" value="1"/>
</dbReference>
<dbReference type="SUPFAM" id="SSF50370">
    <property type="entry name" value="Ricin B-like lectins"/>
    <property type="match status" value="1"/>
</dbReference>
<name>A0A367GQR6_9SPHI</name>
<proteinExistence type="predicted"/>
<dbReference type="Gene3D" id="2.115.10.20">
    <property type="entry name" value="Glycosyl hydrolase domain, family 43"/>
    <property type="match status" value="1"/>
</dbReference>
<gene>
    <name evidence="3" type="ORF">DJ568_03395</name>
</gene>
<feature type="domain" description="Ricin B lectin" evidence="2">
    <location>
        <begin position="48"/>
        <end position="131"/>
    </location>
</feature>
<dbReference type="Gene3D" id="2.80.10.50">
    <property type="match status" value="2"/>
</dbReference>
<protein>
    <submittedName>
        <fullName evidence="3">Uncharacterized protein</fullName>
    </submittedName>
</protein>
<accession>A0A367GQR6</accession>
<dbReference type="OrthoDB" id="9765957at2"/>
<evidence type="ECO:0000259" key="1">
    <source>
        <dbReference type="Pfam" id="PF13810"/>
    </source>
</evidence>
<dbReference type="InterPro" id="IPR035992">
    <property type="entry name" value="Ricin_B-like_lectins"/>
</dbReference>
<organism evidence="3 4">
    <name type="scientific">Mucilaginibacter hurinus</name>
    <dbReference type="NCBI Taxonomy" id="2201324"/>
    <lineage>
        <taxon>Bacteria</taxon>
        <taxon>Pseudomonadati</taxon>
        <taxon>Bacteroidota</taxon>
        <taxon>Sphingobacteriia</taxon>
        <taxon>Sphingobacteriales</taxon>
        <taxon>Sphingobacteriaceae</taxon>
        <taxon>Mucilaginibacter</taxon>
    </lineage>
</organism>